<gene>
    <name evidence="4" type="ORF">LCGC14_1132110</name>
    <name evidence="3" type="ORF">LCGC14_1338420</name>
    <name evidence="2" type="ORF">LCGC14_1525470</name>
    <name evidence="1" type="ORF">LCGC14_1526720</name>
</gene>
<reference evidence="3" key="1">
    <citation type="journal article" date="2015" name="Nature">
        <title>Complex archaea that bridge the gap between prokaryotes and eukaryotes.</title>
        <authorList>
            <person name="Spang A."/>
            <person name="Saw J.H."/>
            <person name="Jorgensen S.L."/>
            <person name="Zaremba-Niedzwiedzka K."/>
            <person name="Martijn J."/>
            <person name="Lind A.E."/>
            <person name="van Eijk R."/>
            <person name="Schleper C."/>
            <person name="Guy L."/>
            <person name="Ettema T.J."/>
        </authorList>
    </citation>
    <scope>NUCLEOTIDE SEQUENCE</scope>
</reference>
<accession>A0A0F9NGM1</accession>
<organism evidence="3">
    <name type="scientific">marine sediment metagenome</name>
    <dbReference type="NCBI Taxonomy" id="412755"/>
    <lineage>
        <taxon>unclassified sequences</taxon>
        <taxon>metagenomes</taxon>
        <taxon>ecological metagenomes</taxon>
    </lineage>
</organism>
<dbReference type="EMBL" id="LAZR01008159">
    <property type="protein sequence ID" value="KKM80567.1"/>
    <property type="molecule type" value="Genomic_DNA"/>
</dbReference>
<evidence type="ECO:0000313" key="1">
    <source>
        <dbReference type="EMBL" id="KKM61947.1"/>
    </source>
</evidence>
<evidence type="ECO:0000313" key="3">
    <source>
        <dbReference type="EMBL" id="KKM80567.1"/>
    </source>
</evidence>
<name>A0A0F9NGM1_9ZZZZ</name>
<protein>
    <submittedName>
        <fullName evidence="3">Uncharacterized protein</fullName>
    </submittedName>
</protein>
<proteinExistence type="predicted"/>
<comment type="caution">
    <text evidence="3">The sequence shown here is derived from an EMBL/GenBank/DDBJ whole genome shotgun (WGS) entry which is preliminary data.</text>
</comment>
<dbReference type="EMBL" id="LAZR01011372">
    <property type="protein sequence ID" value="KKM62051.1"/>
    <property type="molecule type" value="Genomic_DNA"/>
</dbReference>
<evidence type="ECO:0000313" key="2">
    <source>
        <dbReference type="EMBL" id="KKM62051.1"/>
    </source>
</evidence>
<dbReference type="EMBL" id="LAZR01011393">
    <property type="protein sequence ID" value="KKM61947.1"/>
    <property type="molecule type" value="Genomic_DNA"/>
</dbReference>
<evidence type="ECO:0000313" key="4">
    <source>
        <dbReference type="EMBL" id="KKN00988.1"/>
    </source>
</evidence>
<dbReference type="EMBL" id="LAZR01005310">
    <property type="protein sequence ID" value="KKN00988.1"/>
    <property type="molecule type" value="Genomic_DNA"/>
</dbReference>
<dbReference type="AlphaFoldDB" id="A0A0F9NGM1"/>
<sequence length="84" mass="9569">MKEIVQLNLTEEESIILQAIVNVGITLRTENVTAEVLEDLEKRMCVMRLFMHTWPEADGSLADKMVNLVETSAEHLVELKKAMK</sequence>